<dbReference type="EMBL" id="MZ348423">
    <property type="protein sequence ID" value="QYN80229.1"/>
    <property type="molecule type" value="Genomic_DNA"/>
</dbReference>
<name>A0AAE8BIQ8_9CAUD</name>
<reference evidence="2" key="1">
    <citation type="journal article" date="2021" name="Viruses">
        <title>Novel Viruses That Lyse Plant and Human Strains of Kosakonia cowanii.</title>
        <authorList>
            <person name="Petrzik K."/>
            <person name="Brazdova S."/>
            <person name="Krawczyk K."/>
        </authorList>
    </citation>
    <scope>NUCLEOTIDE SEQUENCE [LARGE SCALE GENOMIC DNA]</scope>
</reference>
<organism evidence="1 2">
    <name type="scientific">Kosakonia phage 305</name>
    <dbReference type="NCBI Taxonomy" id="2863193"/>
    <lineage>
        <taxon>Viruses</taxon>
        <taxon>Duplodnaviria</taxon>
        <taxon>Heunggongvirae</taxon>
        <taxon>Uroviricota</taxon>
        <taxon>Caudoviricetes</taxon>
        <taxon>Pantevenvirales</taxon>
        <taxon>Straboviridae</taxon>
        <taxon>Tevenvirinae</taxon>
        <taxon>Kanagawavirus</taxon>
        <taxon>Kanagawavirus threeohfive</taxon>
    </lineage>
</organism>
<dbReference type="GeneID" id="77925607"/>
<dbReference type="Proteomes" id="UP000828441">
    <property type="component" value="Segment"/>
</dbReference>
<sequence>MINVKVFFKCDPGFKPYADHGSPKRFVPVKLCREFGPSLKAAKLNGSNNLIWPLPDMIETRMDLEMFIGFFMGAKAHMEFDMHHGHRARYEIHLTVPGYKEEWLCQL</sequence>
<dbReference type="RefSeq" id="YP_010650035.1">
    <property type="nucleotide sequence ID" value="NC_070776.1"/>
</dbReference>
<evidence type="ECO:0000313" key="1">
    <source>
        <dbReference type="EMBL" id="QYN80229.1"/>
    </source>
</evidence>
<proteinExistence type="predicted"/>
<protein>
    <submittedName>
        <fullName evidence="1">Uncharacterized protein</fullName>
    </submittedName>
</protein>
<dbReference type="KEGG" id="vg:77925607"/>
<accession>A0AAE8BIQ8</accession>
<keyword evidence="2" id="KW-1185">Reference proteome</keyword>
<evidence type="ECO:0000313" key="2">
    <source>
        <dbReference type="Proteomes" id="UP000828441"/>
    </source>
</evidence>